<comment type="caution">
    <text evidence="2">The sequence shown here is derived from an EMBL/GenBank/DDBJ whole genome shotgun (WGS) entry which is preliminary data.</text>
</comment>
<dbReference type="Pfam" id="PF06159">
    <property type="entry name" value="TRAPPC13_N"/>
    <property type="match status" value="1"/>
</dbReference>
<sequence length="108" mass="11204">MAPSGALNGLEVPKALVPMALQKSLVGEQFTGYLHVTNTNGQTVHDVGLKVEIDIGASKSTLLNTGTSRASLPPGEFVDALVEYALNDAGTYALGTVLGILKTLQLLP</sequence>
<keyword evidence="3" id="KW-1185">Reference proteome</keyword>
<evidence type="ECO:0000313" key="3">
    <source>
        <dbReference type="Proteomes" id="UP001642484"/>
    </source>
</evidence>
<feature type="domain" description="Trafficking protein particle complex subunit 13 N-terminal" evidence="1">
    <location>
        <begin position="16"/>
        <end position="94"/>
    </location>
</feature>
<organism evidence="2 3">
    <name type="scientific">Durusdinium trenchii</name>
    <dbReference type="NCBI Taxonomy" id="1381693"/>
    <lineage>
        <taxon>Eukaryota</taxon>
        <taxon>Sar</taxon>
        <taxon>Alveolata</taxon>
        <taxon>Dinophyceae</taxon>
        <taxon>Suessiales</taxon>
        <taxon>Symbiodiniaceae</taxon>
        <taxon>Durusdinium</taxon>
    </lineage>
</organism>
<proteinExistence type="predicted"/>
<protein>
    <recommendedName>
        <fullName evidence="1">Trafficking protein particle complex subunit 13 N-terminal domain-containing protein</fullName>
    </recommendedName>
</protein>
<evidence type="ECO:0000313" key="2">
    <source>
        <dbReference type="EMBL" id="CAK9065883.1"/>
    </source>
</evidence>
<dbReference type="EMBL" id="CAXAMN010022040">
    <property type="protein sequence ID" value="CAK9065883.1"/>
    <property type="molecule type" value="Genomic_DNA"/>
</dbReference>
<dbReference type="InterPro" id="IPR055427">
    <property type="entry name" value="TRAPPC13_N"/>
</dbReference>
<evidence type="ECO:0000259" key="1">
    <source>
        <dbReference type="Pfam" id="PF06159"/>
    </source>
</evidence>
<name>A0ABP0NR91_9DINO</name>
<gene>
    <name evidence="2" type="ORF">CCMP2556_LOCUS32355</name>
</gene>
<reference evidence="2 3" key="1">
    <citation type="submission" date="2024-02" db="EMBL/GenBank/DDBJ databases">
        <authorList>
            <person name="Chen Y."/>
            <person name="Shah S."/>
            <person name="Dougan E. K."/>
            <person name="Thang M."/>
            <person name="Chan C."/>
        </authorList>
    </citation>
    <scope>NUCLEOTIDE SEQUENCE [LARGE SCALE GENOMIC DNA]</scope>
</reference>
<dbReference type="Proteomes" id="UP001642484">
    <property type="component" value="Unassembled WGS sequence"/>
</dbReference>
<accession>A0ABP0NR91</accession>